<accession>A0A4V3B3X2</accession>
<dbReference type="RefSeq" id="WP_133408773.1">
    <property type="nucleotide sequence ID" value="NZ_SMZT01000001.1"/>
</dbReference>
<dbReference type="GeneID" id="64345824"/>
<evidence type="ECO:0000313" key="2">
    <source>
        <dbReference type="Proteomes" id="UP000295163"/>
    </source>
</evidence>
<reference evidence="1 2" key="1">
    <citation type="submission" date="2019-03" db="EMBL/GenBank/DDBJ databases">
        <title>Genome Sequencing and Assembly of Various Microbes Isolated from Partially Reclaimed Soil and Acid Mine Drainage (AMD) Site.</title>
        <authorList>
            <person name="Steinbock B."/>
            <person name="Bechtold R."/>
            <person name="Sevigny J.L."/>
            <person name="Thomas D."/>
            <person name="Cuthill L.R."/>
            <person name="Aveiro Johannsen E.J."/>
            <person name="Thomas K."/>
            <person name="Ghosh A."/>
        </authorList>
    </citation>
    <scope>NUCLEOTIDE SEQUENCE [LARGE SCALE GENOMIC DNA]</scope>
    <source>
        <strain evidence="1 2">S-A3</strain>
    </source>
</reference>
<evidence type="ECO:0000313" key="1">
    <source>
        <dbReference type="EMBL" id="TDL46493.1"/>
    </source>
</evidence>
<dbReference type="AlphaFoldDB" id="A0A4V3B3X2"/>
<comment type="caution">
    <text evidence="1">The sequence shown here is derived from an EMBL/GenBank/DDBJ whole genome shotgun (WGS) entry which is preliminary data.</text>
</comment>
<dbReference type="EMBL" id="SMZT01000001">
    <property type="protein sequence ID" value="TDL46493.1"/>
    <property type="molecule type" value="Genomic_DNA"/>
</dbReference>
<dbReference type="Proteomes" id="UP000295163">
    <property type="component" value="Unassembled WGS sequence"/>
</dbReference>
<organism evidence="1 2">
    <name type="scientific">Kocuria rosea</name>
    <name type="common">Deinococcus erythromyxa</name>
    <name type="synonym">Micrococcus rubens</name>
    <dbReference type="NCBI Taxonomy" id="1275"/>
    <lineage>
        <taxon>Bacteria</taxon>
        <taxon>Bacillati</taxon>
        <taxon>Actinomycetota</taxon>
        <taxon>Actinomycetes</taxon>
        <taxon>Micrococcales</taxon>
        <taxon>Micrococcaceae</taxon>
        <taxon>Kocuria</taxon>
    </lineage>
</organism>
<evidence type="ECO:0008006" key="3">
    <source>
        <dbReference type="Google" id="ProtNLM"/>
    </source>
</evidence>
<gene>
    <name evidence="1" type="ORF">E2R59_00255</name>
</gene>
<proteinExistence type="predicted"/>
<protein>
    <recommendedName>
        <fullName evidence="3">NERD domain-containing protein</fullName>
    </recommendedName>
</protein>
<sequence length="479" mass="54513">MRDAQYVAVVRRHSPSVLVPAVAALSARFKPGEWRTTVSGVTVTPWALADIARTSLVHGNEHRRKDLQPRHLLECVQAYNDLDDPNLSADKPRAASEFFLRVAAEQLDYQLPPQATMARTAALLEQTTPSRPLKTIRPGWDRDLLECTLSEYVGVGFLLHVSCPINDGRFDPRWMTEIHKEAIREYILPDVIDLVTNTQYATEVTSFQEDNARFYHHGAYRRFSYNPLASRPAIRGLAPELVIPVPQTLIRKISPLGIYYQGVDRWGNSFAEDLGELFEQYVGRQLRLLPNAMIHPETTYGPKNKKSVDWIVVLDEAVILVEVKSVRPTDPVRMGSPDASAALQRMLGWAFDQLNTTDTLLEAGQPELNHVPKDRPRFGLVVTMEDFHVINSPLHRHWYRNEEGIPSLVVSITELEWMVTIQQPVDRFIMGLLTDPAKTGWSVRSQFGKVKHSRNAVIEKAWKSYPFSRLKRNRKLEAT</sequence>
<name>A0A4V3B3X2_KOCRO</name>